<comment type="subcellular location">
    <subcellularLocation>
        <location evidence="1">Membrane</location>
        <topology evidence="1">Multi-pass membrane protein</topology>
    </subcellularLocation>
</comment>
<dbReference type="InterPro" id="IPR036055">
    <property type="entry name" value="LDL_receptor-like_sf"/>
</dbReference>
<evidence type="ECO:0000256" key="5">
    <source>
        <dbReference type="ARBA" id="ARBA00022989"/>
    </source>
</evidence>
<comment type="caution">
    <text evidence="12">Lacks conserved residue(s) required for the propagation of feature annotation.</text>
</comment>
<dbReference type="SUPFAM" id="SSF57414">
    <property type="entry name" value="Hairpin loop containing domain-like"/>
    <property type="match status" value="1"/>
</dbReference>
<proteinExistence type="inferred from homology"/>
<dbReference type="GO" id="GO:0005886">
    <property type="term" value="C:plasma membrane"/>
    <property type="evidence" value="ECO:0007669"/>
    <property type="project" value="TreeGrafter"/>
</dbReference>
<evidence type="ECO:0000256" key="3">
    <source>
        <dbReference type="ARBA" id="ARBA00022461"/>
    </source>
</evidence>
<dbReference type="EMBL" id="CAIIXF020000009">
    <property type="protein sequence ID" value="CAH1793888.1"/>
    <property type="molecule type" value="Genomic_DNA"/>
</dbReference>
<keyword evidence="2 13" id="KW-0813">Transport</keyword>
<dbReference type="InterPro" id="IPR002172">
    <property type="entry name" value="LDrepeatLR_classA_rpt"/>
</dbReference>
<sequence length="425" mass="47640">VGAPLKRNLSSDALGYGYFNKPSRPLPPGYDETKVEPEADSETWGSLLYDFTQNTTFHGVRYIPQPTVFLVRRILWIAVVLTSTCFFCNIVYNRLFTYFEYNTIVNVQVESASSLKFPAVTICNHNFLRGSEVYKTGMFDEISSRFKAIQAGYSEVRPCTVQNPFTLLPNKTVSISNFVELEKHEVATFIGLTLEVCKYLCVKDTKLKCKSIFYSKAQASCSITSIETDDFELAESSTEDIFFRCRVCGKDEFECDNGDCIPESLVCNGMSNCDDGSDEINQCWEDCEFNYDNLCGFSIEPKQSELYTWMLMDEDKENEIFKDDIMCNVIGSESNKYGLECVSYDYDDSSYYSSPYASTTSPYGASGESYGECCSSYPTDPSYENAGSSGGYPPPEDQTSYSVIVDVFFTPPFPETTNTGATGST</sequence>
<comment type="caution">
    <text evidence="14">The sequence shown here is derived from an EMBL/GenBank/DDBJ whole genome shotgun (WGS) entry which is preliminary data.</text>
</comment>
<dbReference type="Gene3D" id="4.10.400.10">
    <property type="entry name" value="Low-density Lipoprotein Receptor"/>
    <property type="match status" value="1"/>
</dbReference>
<feature type="disulfide bond" evidence="12">
    <location>
        <begin position="255"/>
        <end position="273"/>
    </location>
</feature>
<protein>
    <submittedName>
        <fullName evidence="14">Uncharacterized protein</fullName>
    </submittedName>
</protein>
<evidence type="ECO:0000256" key="9">
    <source>
        <dbReference type="ARBA" id="ARBA00023157"/>
    </source>
</evidence>
<dbReference type="PANTHER" id="PTHR11690">
    <property type="entry name" value="AMILORIDE-SENSITIVE SODIUM CHANNEL-RELATED"/>
    <property type="match status" value="1"/>
</dbReference>
<dbReference type="AlphaFoldDB" id="A0A8J1UK43"/>
<keyword evidence="7 13" id="KW-0406">Ion transport</keyword>
<evidence type="ECO:0000256" key="7">
    <source>
        <dbReference type="ARBA" id="ARBA00023065"/>
    </source>
</evidence>
<evidence type="ECO:0000256" key="13">
    <source>
        <dbReference type="RuleBase" id="RU000679"/>
    </source>
</evidence>
<reference evidence="14" key="1">
    <citation type="submission" date="2022-03" db="EMBL/GenBank/DDBJ databases">
        <authorList>
            <person name="Martin C."/>
        </authorList>
    </citation>
    <scope>NUCLEOTIDE SEQUENCE</scope>
</reference>
<dbReference type="Proteomes" id="UP000749559">
    <property type="component" value="Unassembled WGS sequence"/>
</dbReference>
<feature type="non-terminal residue" evidence="14">
    <location>
        <position position="425"/>
    </location>
</feature>
<gene>
    <name evidence="14" type="ORF">OFUS_LOCUS18678</name>
</gene>
<keyword evidence="11 13" id="KW-0407">Ion channel</keyword>
<comment type="similarity">
    <text evidence="13">Belongs to the amiloride-sensitive sodium channel (TC 1.A.6) family.</text>
</comment>
<keyword evidence="15" id="KW-1185">Reference proteome</keyword>
<evidence type="ECO:0000256" key="6">
    <source>
        <dbReference type="ARBA" id="ARBA00023053"/>
    </source>
</evidence>
<dbReference type="PROSITE" id="PS50948">
    <property type="entry name" value="PAN"/>
    <property type="match status" value="1"/>
</dbReference>
<dbReference type="SMART" id="SM00192">
    <property type="entry name" value="LDLa"/>
    <property type="match status" value="1"/>
</dbReference>
<feature type="non-terminal residue" evidence="14">
    <location>
        <position position="1"/>
    </location>
</feature>
<accession>A0A8J1UK43</accession>
<name>A0A8J1UK43_OWEFU</name>
<dbReference type="Pfam" id="PF00858">
    <property type="entry name" value="ASC"/>
    <property type="match status" value="1"/>
</dbReference>
<evidence type="ECO:0000256" key="4">
    <source>
        <dbReference type="ARBA" id="ARBA00022692"/>
    </source>
</evidence>
<dbReference type="PANTHER" id="PTHR11690:SF300">
    <property type="entry name" value="PICKPOCKET PROTEIN 19"/>
    <property type="match status" value="1"/>
</dbReference>
<feature type="disulfide bond" evidence="12">
    <location>
        <begin position="248"/>
        <end position="260"/>
    </location>
</feature>
<evidence type="ECO:0000256" key="12">
    <source>
        <dbReference type="PROSITE-ProRule" id="PRU00124"/>
    </source>
</evidence>
<evidence type="ECO:0000256" key="1">
    <source>
        <dbReference type="ARBA" id="ARBA00004141"/>
    </source>
</evidence>
<evidence type="ECO:0000256" key="8">
    <source>
        <dbReference type="ARBA" id="ARBA00023136"/>
    </source>
</evidence>
<keyword evidence="10 13" id="KW-0739">Sodium transport</keyword>
<evidence type="ECO:0000313" key="14">
    <source>
        <dbReference type="EMBL" id="CAH1793888.1"/>
    </source>
</evidence>
<dbReference type="InterPro" id="IPR003609">
    <property type="entry name" value="Pan_app"/>
</dbReference>
<keyword evidence="8" id="KW-0472">Membrane</keyword>
<dbReference type="GO" id="GO:0015280">
    <property type="term" value="F:ligand-gated sodium channel activity"/>
    <property type="evidence" value="ECO:0007669"/>
    <property type="project" value="TreeGrafter"/>
</dbReference>
<dbReference type="PROSITE" id="PS50068">
    <property type="entry name" value="LDLRA_2"/>
    <property type="match status" value="1"/>
</dbReference>
<evidence type="ECO:0000256" key="11">
    <source>
        <dbReference type="ARBA" id="ARBA00023303"/>
    </source>
</evidence>
<keyword evidence="3 13" id="KW-0894">Sodium channel</keyword>
<dbReference type="PROSITE" id="PS01209">
    <property type="entry name" value="LDLRA_1"/>
    <property type="match status" value="1"/>
</dbReference>
<evidence type="ECO:0000256" key="10">
    <source>
        <dbReference type="ARBA" id="ARBA00023201"/>
    </source>
</evidence>
<keyword evidence="9 12" id="KW-1015">Disulfide bond</keyword>
<dbReference type="InterPro" id="IPR023415">
    <property type="entry name" value="LDLR_class-A_CS"/>
</dbReference>
<evidence type="ECO:0000256" key="2">
    <source>
        <dbReference type="ARBA" id="ARBA00022448"/>
    </source>
</evidence>
<keyword evidence="5" id="KW-1133">Transmembrane helix</keyword>
<dbReference type="InterPro" id="IPR001873">
    <property type="entry name" value="ENaC"/>
</dbReference>
<dbReference type="SUPFAM" id="SSF57424">
    <property type="entry name" value="LDL receptor-like module"/>
    <property type="match status" value="1"/>
</dbReference>
<dbReference type="CDD" id="cd00112">
    <property type="entry name" value="LDLa"/>
    <property type="match status" value="1"/>
</dbReference>
<keyword evidence="6" id="KW-0915">Sodium</keyword>
<dbReference type="OrthoDB" id="6332919at2759"/>
<organism evidence="14 15">
    <name type="scientific">Owenia fusiformis</name>
    <name type="common">Polychaete worm</name>
    <dbReference type="NCBI Taxonomy" id="6347"/>
    <lineage>
        <taxon>Eukaryota</taxon>
        <taxon>Metazoa</taxon>
        <taxon>Spiralia</taxon>
        <taxon>Lophotrochozoa</taxon>
        <taxon>Annelida</taxon>
        <taxon>Polychaeta</taxon>
        <taxon>Sedentaria</taxon>
        <taxon>Canalipalpata</taxon>
        <taxon>Sabellida</taxon>
        <taxon>Oweniida</taxon>
        <taxon>Oweniidae</taxon>
        <taxon>Owenia</taxon>
    </lineage>
</organism>
<evidence type="ECO:0000313" key="15">
    <source>
        <dbReference type="Proteomes" id="UP000749559"/>
    </source>
</evidence>
<keyword evidence="4 13" id="KW-0812">Transmembrane</keyword>